<dbReference type="EMBL" id="WTUZ01000034">
    <property type="protein sequence ID" value="MZQ85696.1"/>
    <property type="molecule type" value="Genomic_DNA"/>
</dbReference>
<gene>
    <name evidence="6" type="ORF">GQF01_26690</name>
</gene>
<proteinExistence type="predicted"/>
<dbReference type="SUPFAM" id="SSF51905">
    <property type="entry name" value="FAD/NAD(P)-binding domain"/>
    <property type="match status" value="1"/>
</dbReference>
<dbReference type="InterPro" id="IPR036188">
    <property type="entry name" value="FAD/NAD-bd_sf"/>
</dbReference>
<keyword evidence="2" id="KW-0479">Metal-binding</keyword>
<sequence length="450" mass="50181">MHFDKAIRSQLPYNEVMEFTTLCYREAAMSEKRTYDFQRQIETYDRADIVVIGGGPAGTAAAISAARRGKKVILLEKSGQLGGMGTLGNVSIFMPIGNVTGIYREMIAEVLAEYLPEHHDTSIAPQYSPFELRYYLNEKMKKEGVEVIYHTEFVGTVKDGARLEAVIASTREGLKAFEAKQFIDCTGDGRVALDAGVPHTSGRIEDGLTQPMTLMFMMQNTGKPVTPILPESCYYYEKVSDLPQGRHLFWERNKDGQLLVNMTRVKGNGAKIKDINYAETEALRQVFSIVHYLQRNGFETYALSHVANQVGVRETNQIQGLYTLTEQDVVEGRRFQDVVAQTNYEIDIHSPDGKKTTDERKVSGYDIPYRCMVPEEVENLLVAGRSISATHVAMSSMRVQPTCYALGQAAGIAATIALDDACVIRDVSIDALHEGLREMNVVFHKLASYS</sequence>
<dbReference type="GO" id="GO:0046872">
    <property type="term" value="F:metal ion binding"/>
    <property type="evidence" value="ECO:0007669"/>
    <property type="project" value="UniProtKB-KW"/>
</dbReference>
<evidence type="ECO:0000313" key="6">
    <source>
        <dbReference type="EMBL" id="MZQ85696.1"/>
    </source>
</evidence>
<evidence type="ECO:0000313" key="7">
    <source>
        <dbReference type="Proteomes" id="UP000481087"/>
    </source>
</evidence>
<reference evidence="6 7" key="1">
    <citation type="submission" date="2019-12" db="EMBL/GenBank/DDBJ databases">
        <title>Paenibacillus sp. nov. sp. isolated from soil.</title>
        <authorList>
            <person name="Kim J."/>
            <person name="Jeong S.E."/>
            <person name="Jung H.S."/>
            <person name="Jeon C.O."/>
        </authorList>
    </citation>
    <scope>NUCLEOTIDE SEQUENCE [LARGE SCALE GENOMIC DNA]</scope>
    <source>
        <strain evidence="6 7">5J-6</strain>
    </source>
</reference>
<evidence type="ECO:0000256" key="2">
    <source>
        <dbReference type="ARBA" id="ARBA00022723"/>
    </source>
</evidence>
<comment type="caution">
    <text evidence="6">The sequence shown here is derived from an EMBL/GenBank/DDBJ whole genome shotgun (WGS) entry which is preliminary data.</text>
</comment>
<evidence type="ECO:0000256" key="3">
    <source>
        <dbReference type="ARBA" id="ARBA00023002"/>
    </source>
</evidence>
<dbReference type="InterPro" id="IPR039650">
    <property type="entry name" value="HdrA-like"/>
</dbReference>
<keyword evidence="1" id="KW-0004">4Fe-4S</keyword>
<dbReference type="GO" id="GO:0051539">
    <property type="term" value="F:4 iron, 4 sulfur cluster binding"/>
    <property type="evidence" value="ECO:0007669"/>
    <property type="project" value="UniProtKB-KW"/>
</dbReference>
<dbReference type="AlphaFoldDB" id="A0A6L8V7T3"/>
<dbReference type="Proteomes" id="UP000481087">
    <property type="component" value="Unassembled WGS sequence"/>
</dbReference>
<dbReference type="Pfam" id="PF12831">
    <property type="entry name" value="FAD_oxidored"/>
    <property type="match status" value="1"/>
</dbReference>
<protein>
    <submittedName>
        <fullName evidence="6">FAD-dependent oxidoreductase</fullName>
    </submittedName>
</protein>
<dbReference type="GO" id="GO:0016491">
    <property type="term" value="F:oxidoreductase activity"/>
    <property type="evidence" value="ECO:0007669"/>
    <property type="project" value="UniProtKB-KW"/>
</dbReference>
<dbReference type="Gene3D" id="3.50.50.60">
    <property type="entry name" value="FAD/NAD(P)-binding domain"/>
    <property type="match status" value="1"/>
</dbReference>
<dbReference type="PRINTS" id="PR00411">
    <property type="entry name" value="PNDRDTASEI"/>
</dbReference>
<keyword evidence="5" id="KW-0411">Iron-sulfur</keyword>
<keyword evidence="7" id="KW-1185">Reference proteome</keyword>
<accession>A0A6L8V7T3</accession>
<name>A0A6L8V7T3_9BACL</name>
<organism evidence="6 7">
    <name type="scientific">Paenibacillus silvestris</name>
    <dbReference type="NCBI Taxonomy" id="2606219"/>
    <lineage>
        <taxon>Bacteria</taxon>
        <taxon>Bacillati</taxon>
        <taxon>Bacillota</taxon>
        <taxon>Bacilli</taxon>
        <taxon>Bacillales</taxon>
        <taxon>Paenibacillaceae</taxon>
        <taxon>Paenibacillus</taxon>
    </lineage>
</organism>
<evidence type="ECO:0000256" key="1">
    <source>
        <dbReference type="ARBA" id="ARBA00022485"/>
    </source>
</evidence>
<keyword evidence="4" id="KW-0408">Iron</keyword>
<evidence type="ECO:0000256" key="5">
    <source>
        <dbReference type="ARBA" id="ARBA00023014"/>
    </source>
</evidence>
<keyword evidence="3" id="KW-0560">Oxidoreductase</keyword>
<evidence type="ECO:0000256" key="4">
    <source>
        <dbReference type="ARBA" id="ARBA00023004"/>
    </source>
</evidence>
<dbReference type="PANTHER" id="PTHR43498:SF1">
    <property type="entry name" value="COB--COM HETERODISULFIDE REDUCTASE IRON-SULFUR SUBUNIT A"/>
    <property type="match status" value="1"/>
</dbReference>
<dbReference type="PANTHER" id="PTHR43498">
    <property type="entry name" value="FERREDOXIN:COB-COM HETERODISULFIDE REDUCTASE SUBUNIT A"/>
    <property type="match status" value="1"/>
</dbReference>